<evidence type="ECO:0000313" key="2">
    <source>
        <dbReference type="Proteomes" id="UP001055439"/>
    </source>
</evidence>
<dbReference type="Gene3D" id="3.40.50.1000">
    <property type="entry name" value="HAD superfamily/HAD-like"/>
    <property type="match status" value="1"/>
</dbReference>
<dbReference type="Proteomes" id="UP001055439">
    <property type="component" value="Chromosome 4"/>
</dbReference>
<dbReference type="PANTHER" id="PTHR17901:SF14">
    <property type="entry name" value="MAGNESIUM-DEPENDENT PHOSPHATASE 1"/>
    <property type="match status" value="1"/>
</dbReference>
<dbReference type="Pfam" id="PF12689">
    <property type="entry name" value="Acid_PPase"/>
    <property type="match status" value="1"/>
</dbReference>
<dbReference type="InterPro" id="IPR010036">
    <property type="entry name" value="MDP_1_eu_arc"/>
</dbReference>
<organism evidence="1 2">
    <name type="scientific">Musa troglodytarum</name>
    <name type="common">fe'i banana</name>
    <dbReference type="NCBI Taxonomy" id="320322"/>
    <lineage>
        <taxon>Eukaryota</taxon>
        <taxon>Viridiplantae</taxon>
        <taxon>Streptophyta</taxon>
        <taxon>Embryophyta</taxon>
        <taxon>Tracheophyta</taxon>
        <taxon>Spermatophyta</taxon>
        <taxon>Magnoliopsida</taxon>
        <taxon>Liliopsida</taxon>
        <taxon>Zingiberales</taxon>
        <taxon>Musaceae</taxon>
        <taxon>Musa</taxon>
    </lineage>
</organism>
<dbReference type="GO" id="GO:0003993">
    <property type="term" value="F:acid phosphatase activity"/>
    <property type="evidence" value="ECO:0007669"/>
    <property type="project" value="TreeGrafter"/>
</dbReference>
<reference evidence="1" key="1">
    <citation type="submission" date="2022-05" db="EMBL/GenBank/DDBJ databases">
        <title>The Musa troglodytarum L. genome provides insights into the mechanism of non-climacteric behaviour and enrichment of carotenoids.</title>
        <authorList>
            <person name="Wang J."/>
        </authorList>
    </citation>
    <scope>NUCLEOTIDE SEQUENCE</scope>
    <source>
        <tissue evidence="1">Leaf</tissue>
    </source>
</reference>
<dbReference type="PANTHER" id="PTHR17901">
    <property type="entry name" value="MAGNESIUM-DEPENDENT PHOSPHATASE 1 MDP1"/>
    <property type="match status" value="1"/>
</dbReference>
<sequence>MTGSYCSIGMWTIMEIFSSWTHETEHCRRIQRRTGIPFKSMLFFDDELRNIEAEIISNLTLLCCLSCEPLT</sequence>
<dbReference type="EMBL" id="CP097506">
    <property type="protein sequence ID" value="URD96535.1"/>
    <property type="molecule type" value="Genomic_DNA"/>
</dbReference>
<name>A0A9E7FH28_9LILI</name>
<dbReference type="OrthoDB" id="2865258at2759"/>
<gene>
    <name evidence="1" type="ORF">MUK42_27867</name>
</gene>
<protein>
    <submittedName>
        <fullName evidence="1">Magnesium-dependent phosphatase</fullName>
    </submittedName>
</protein>
<dbReference type="AlphaFoldDB" id="A0A9E7FH28"/>
<accession>A0A9E7FH28</accession>
<evidence type="ECO:0000313" key="1">
    <source>
        <dbReference type="EMBL" id="URD96535.1"/>
    </source>
</evidence>
<proteinExistence type="predicted"/>
<dbReference type="InterPro" id="IPR023214">
    <property type="entry name" value="HAD_sf"/>
</dbReference>
<keyword evidence="2" id="KW-1185">Reference proteome</keyword>